<accession>A0A8S3XMN5</accession>
<name>A0A8S3XMN5_PARAO</name>
<evidence type="ECO:0000313" key="2">
    <source>
        <dbReference type="EMBL" id="CAG5028918.1"/>
    </source>
</evidence>
<evidence type="ECO:0000256" key="1">
    <source>
        <dbReference type="SAM" id="MobiDB-lite"/>
    </source>
</evidence>
<dbReference type="OrthoDB" id="7490880at2759"/>
<evidence type="ECO:0000313" key="3">
    <source>
        <dbReference type="Proteomes" id="UP000691718"/>
    </source>
</evidence>
<dbReference type="Proteomes" id="UP000691718">
    <property type="component" value="Unassembled WGS sequence"/>
</dbReference>
<feature type="region of interest" description="Disordered" evidence="1">
    <location>
        <begin position="198"/>
        <end position="232"/>
    </location>
</feature>
<dbReference type="AlphaFoldDB" id="A0A8S3XMN5"/>
<proteinExistence type="predicted"/>
<gene>
    <name evidence="2" type="ORF">PAPOLLO_LOCUS19136</name>
</gene>
<protein>
    <submittedName>
        <fullName evidence="2">(apollo) hypothetical protein</fullName>
    </submittedName>
</protein>
<feature type="compositionally biased region" description="Basic residues" evidence="1">
    <location>
        <begin position="201"/>
        <end position="219"/>
    </location>
</feature>
<feature type="compositionally biased region" description="Polar residues" evidence="1">
    <location>
        <begin position="425"/>
        <end position="452"/>
    </location>
</feature>
<comment type="caution">
    <text evidence="2">The sequence shown here is derived from an EMBL/GenBank/DDBJ whole genome shotgun (WGS) entry which is preliminary data.</text>
</comment>
<dbReference type="EMBL" id="CAJQZP010001198">
    <property type="protein sequence ID" value="CAG5028918.1"/>
    <property type="molecule type" value="Genomic_DNA"/>
</dbReference>
<sequence>MDSFVLSPLRSVLSDNSDIELSDNTVQRCWWKKLEENTGDVMAVLENKQTDQDVNVENYIDAHILRQEKKYFSVDLPATSDAESVSSIVIPQRKLFAQKDSQTVKFEQIMVNRESLAQLHRSKINYDKTINDRKKDSFNRSAKEPSKPVFPAKIANQGQSRKLIGNRAGAKRKNIFTEFFVSESEDEISIIKQKFFGSSKNNKHQKQKNSAPRKLRKCSRSSEPNEMASFLPKGRNTSVRKTKIIIKPQINFKPSLAKERSKPVFPAKIANQGQARKLTEFIISESEDEISIIKQKFFGSSKNNKHQQRKNSTPREFRETTSDDISDMDMDEWKLLPSSTMVDIQLDNIEECTTSEKMDKGEIDLAKNVVVQKHTRSNDNNSSKNFSFESPEYALHHVPNKMASFSPNGSNTSIRKTKSVIKSQINSNASLEPLTESTGSSDEGSKNSSAETSDWDFHTARKTLRQTSGKDFSPMKSLRTLVREKSAKRRTYGHDMTFKVPQACCSKFHENMDVYISEDDGNGERNGINEEINEDIPQQSSDMPNDTTDESDDPICPMTQAQLTNEISTTRRQADLLKFFQKTKEENMEEIRHVEEAVENSLKATRNESCDRFQTPARPNAALRRINMKTGQTKSKVKRVKSTLIPIENLPAEVLEDMKYKPTRRYQLCNASWATQRLYKFLEAKLEPKYDYKARVRAEKLVKTIYNFTKYTRRHKVAPTDAVNVLKLEMAKLKIVKTHHEFYDFFDEFMPRKIRIKVVPDLVNQIPFPEHGPFSDIIRKNE</sequence>
<keyword evidence="3" id="KW-1185">Reference proteome</keyword>
<feature type="region of interest" description="Disordered" evidence="1">
    <location>
        <begin position="300"/>
        <end position="321"/>
    </location>
</feature>
<reference evidence="2" key="1">
    <citation type="submission" date="2021-04" db="EMBL/GenBank/DDBJ databases">
        <authorList>
            <person name="Tunstrom K."/>
        </authorList>
    </citation>
    <scope>NUCLEOTIDE SEQUENCE</scope>
</reference>
<feature type="region of interest" description="Disordered" evidence="1">
    <location>
        <begin position="425"/>
        <end position="458"/>
    </location>
</feature>
<feature type="compositionally biased region" description="Polar residues" evidence="1">
    <location>
        <begin position="537"/>
        <end position="546"/>
    </location>
</feature>
<organism evidence="2 3">
    <name type="scientific">Parnassius apollo</name>
    <name type="common">Apollo butterfly</name>
    <name type="synonym">Papilio apollo</name>
    <dbReference type="NCBI Taxonomy" id="110799"/>
    <lineage>
        <taxon>Eukaryota</taxon>
        <taxon>Metazoa</taxon>
        <taxon>Ecdysozoa</taxon>
        <taxon>Arthropoda</taxon>
        <taxon>Hexapoda</taxon>
        <taxon>Insecta</taxon>
        <taxon>Pterygota</taxon>
        <taxon>Neoptera</taxon>
        <taxon>Endopterygota</taxon>
        <taxon>Lepidoptera</taxon>
        <taxon>Glossata</taxon>
        <taxon>Ditrysia</taxon>
        <taxon>Papilionoidea</taxon>
        <taxon>Papilionidae</taxon>
        <taxon>Parnassiinae</taxon>
        <taxon>Parnassini</taxon>
        <taxon>Parnassius</taxon>
        <taxon>Parnassius</taxon>
    </lineage>
</organism>
<feature type="region of interest" description="Disordered" evidence="1">
    <location>
        <begin position="520"/>
        <end position="555"/>
    </location>
</feature>